<sequence length="60" mass="6718">MGLKSVAAHRYPFYFIIYSHMKYTLHLRVLGCSEDMGMSAHDVAASVDARIDTPVENVSD</sequence>
<evidence type="ECO:0000313" key="2">
    <source>
        <dbReference type="Proteomes" id="UP000717752"/>
    </source>
</evidence>
<evidence type="ECO:0000313" key="1">
    <source>
        <dbReference type="EMBL" id="MBW9056276.1"/>
    </source>
</evidence>
<dbReference type="EMBL" id="JAEUAK010000015">
    <property type="protein sequence ID" value="MBW9056276.1"/>
    <property type="molecule type" value="Genomic_DNA"/>
</dbReference>
<proteinExistence type="predicted"/>
<protein>
    <submittedName>
        <fullName evidence="1">Uncharacterized protein</fullName>
    </submittedName>
</protein>
<keyword evidence="2" id="KW-1185">Reference proteome</keyword>
<name>A0ABS7H380_9HYPH</name>
<gene>
    <name evidence="1" type="ORF">JNB85_28085</name>
</gene>
<dbReference type="Proteomes" id="UP000717752">
    <property type="component" value="Unassembled WGS sequence"/>
</dbReference>
<comment type="caution">
    <text evidence="1">The sequence shown here is derived from an EMBL/GenBank/DDBJ whole genome shotgun (WGS) entry which is preliminary data.</text>
</comment>
<accession>A0ABS7H380</accession>
<organism evidence="1 2">
    <name type="scientific">Rhizobium mesosinicum</name>
    <dbReference type="NCBI Taxonomy" id="335017"/>
    <lineage>
        <taxon>Bacteria</taxon>
        <taxon>Pseudomonadati</taxon>
        <taxon>Pseudomonadota</taxon>
        <taxon>Alphaproteobacteria</taxon>
        <taxon>Hyphomicrobiales</taxon>
        <taxon>Rhizobiaceae</taxon>
        <taxon>Rhizobium/Agrobacterium group</taxon>
        <taxon>Rhizobium</taxon>
    </lineage>
</organism>
<reference evidence="1 2" key="1">
    <citation type="journal article" date="2021" name="MBio">
        <title>Poor Competitiveness of Bradyrhizobium in Pigeon Pea Root Colonization in Indian Soils.</title>
        <authorList>
            <person name="Chalasani D."/>
            <person name="Basu A."/>
            <person name="Pullabhotla S.V.S.R.N."/>
            <person name="Jorrin B."/>
            <person name="Neal A.L."/>
            <person name="Poole P.S."/>
            <person name="Podile A.R."/>
            <person name="Tkacz A."/>
        </authorList>
    </citation>
    <scope>NUCLEOTIDE SEQUENCE [LARGE SCALE GENOMIC DNA]</scope>
    <source>
        <strain evidence="1 2">HU56</strain>
    </source>
</reference>